<keyword evidence="2" id="KW-1185">Reference proteome</keyword>
<protein>
    <submittedName>
        <fullName evidence="1">Uncharacterized protein</fullName>
    </submittedName>
</protein>
<dbReference type="SMART" id="SM00367">
    <property type="entry name" value="LRR_CC"/>
    <property type="match status" value="9"/>
</dbReference>
<comment type="caution">
    <text evidence="1">The sequence shown here is derived from an EMBL/GenBank/DDBJ whole genome shotgun (WGS) entry which is preliminary data.</text>
</comment>
<dbReference type="PANTHER" id="PTHR13318">
    <property type="entry name" value="PARTNER OF PAIRED, ISOFORM B-RELATED"/>
    <property type="match status" value="1"/>
</dbReference>
<dbReference type="Gene3D" id="3.80.10.10">
    <property type="entry name" value="Ribonuclease Inhibitor"/>
    <property type="match status" value="5"/>
</dbReference>
<accession>A0A4S8IUX0</accession>
<dbReference type="GO" id="GO:0019005">
    <property type="term" value="C:SCF ubiquitin ligase complex"/>
    <property type="evidence" value="ECO:0007669"/>
    <property type="project" value="TreeGrafter"/>
</dbReference>
<name>A0A4S8IUX0_MUSBA</name>
<proteinExistence type="predicted"/>
<dbReference type="SUPFAM" id="SSF52047">
    <property type="entry name" value="RNI-like"/>
    <property type="match status" value="2"/>
</dbReference>
<dbReference type="EMBL" id="PYDT01000008">
    <property type="protein sequence ID" value="THU52555.1"/>
    <property type="molecule type" value="Genomic_DNA"/>
</dbReference>
<dbReference type="AlphaFoldDB" id="A0A4S8IUX0"/>
<dbReference type="Proteomes" id="UP000317650">
    <property type="component" value="Chromosome 10"/>
</dbReference>
<dbReference type="PANTHER" id="PTHR13318:SF101">
    <property type="entry name" value="F-BOX_LRR PROTEIN"/>
    <property type="match status" value="1"/>
</dbReference>
<reference evidence="1 2" key="1">
    <citation type="journal article" date="2019" name="Nat. Plants">
        <title>Genome sequencing of Musa balbisiana reveals subgenome evolution and function divergence in polyploid bananas.</title>
        <authorList>
            <person name="Yao X."/>
        </authorList>
    </citation>
    <scope>NUCLEOTIDE SEQUENCE [LARGE SCALE GENOMIC DNA]</scope>
    <source>
        <strain evidence="2">cv. DH-PKW</strain>
        <tissue evidence="1">Leaves</tissue>
    </source>
</reference>
<gene>
    <name evidence="1" type="ORF">C4D60_Mb10t05200</name>
</gene>
<dbReference type="STRING" id="52838.A0A4S8IUX0"/>
<dbReference type="InterPro" id="IPR006553">
    <property type="entry name" value="Leu-rich_rpt_Cys-con_subtyp"/>
</dbReference>
<evidence type="ECO:0000313" key="2">
    <source>
        <dbReference type="Proteomes" id="UP000317650"/>
    </source>
</evidence>
<dbReference type="GO" id="GO:0031146">
    <property type="term" value="P:SCF-dependent proteasomal ubiquitin-dependent protein catabolic process"/>
    <property type="evidence" value="ECO:0007669"/>
    <property type="project" value="TreeGrafter"/>
</dbReference>
<evidence type="ECO:0000313" key="1">
    <source>
        <dbReference type="EMBL" id="THU52555.1"/>
    </source>
</evidence>
<sequence>MDGETGEEGRPMDLRNWHHERRWRPYRADLHREVARLRAPVFARYRVEVRKDELDDPNWEAEADEEESTRPFSAAMATIKKRVEWRKSNPAGDVLGWTPSSRQRLRRAPPLLHLCLMSLVKHGEEIESLEGIPDDLKHKIVSLLCSNRKMNSRILRTYLNGSTTEIHLTDCSWASEDVIQDAFTSCNIDHLRLVQLDLSGRCMPDYVLQTILAKSQYSFPSLVTLSLKGAYRLTDNVLSVLASSAPSLKSINLGKCSLITSCGIISLAEKLNLTELYIDNCQKIDVMQILPALESMEHLKVLSVAGASTVCDTFILRLMHACGYNMRELVVADCHFPSLVTLSLKGAYRLTDNVLSVLASSAPSLKSINLGKCSLITSCGIISLAEKLNLTELYIDNCQKIDVMQILPALESMEHLKVLSVAGASTVCDTFILRLMHACGYNMRELVVADCQNHLLISLVQLDLSGRCMPDYVLQTILAKSQYSFPSLVTLSLKGAYRLTDNVLSVLASSAPSLKSINLGKCSLITSCGIISLAEKLNLTELYIDNCQKIDVMQILPALESMEHLKVLSVAGASTVCDTFILRLMHACGYNMRELVVADCQKLTTKSVRAIGANCPNLRLLDLQRLNQLNDLALKYLANGCRSMATLKLRQNCSGCWRKQISLDQLFVFIVNSKFSDEAIAAFLEASGGSLIELSLNSIAKVEHQTAIAVAHGCHSNLQNLDLSFCRRLTDEALGFIVDNCSHLSILKLFGCSQVTEQFLKGHSNSQVRIIGLTGSILDEMEMSKV</sequence>
<dbReference type="InterPro" id="IPR032675">
    <property type="entry name" value="LRR_dom_sf"/>
</dbReference>
<organism evidence="1 2">
    <name type="scientific">Musa balbisiana</name>
    <name type="common">Banana</name>
    <dbReference type="NCBI Taxonomy" id="52838"/>
    <lineage>
        <taxon>Eukaryota</taxon>
        <taxon>Viridiplantae</taxon>
        <taxon>Streptophyta</taxon>
        <taxon>Embryophyta</taxon>
        <taxon>Tracheophyta</taxon>
        <taxon>Spermatophyta</taxon>
        <taxon>Magnoliopsida</taxon>
        <taxon>Liliopsida</taxon>
        <taxon>Zingiberales</taxon>
        <taxon>Musaceae</taxon>
        <taxon>Musa</taxon>
    </lineage>
</organism>